<proteinExistence type="predicted"/>
<feature type="compositionally biased region" description="Polar residues" evidence="1">
    <location>
        <begin position="94"/>
        <end position="103"/>
    </location>
</feature>
<evidence type="ECO:0000256" key="1">
    <source>
        <dbReference type="SAM" id="MobiDB-lite"/>
    </source>
</evidence>
<name>A0A8H3TXV0_9TREE</name>
<organism evidence="2 3">
    <name type="scientific">Naganishia liquefaciens</name>
    <dbReference type="NCBI Taxonomy" id="104408"/>
    <lineage>
        <taxon>Eukaryota</taxon>
        <taxon>Fungi</taxon>
        <taxon>Dikarya</taxon>
        <taxon>Basidiomycota</taxon>
        <taxon>Agaricomycotina</taxon>
        <taxon>Tremellomycetes</taxon>
        <taxon>Filobasidiales</taxon>
        <taxon>Filobasidiaceae</taxon>
        <taxon>Naganishia</taxon>
    </lineage>
</organism>
<protein>
    <submittedName>
        <fullName evidence="2">Uncharacterized protein</fullName>
    </submittedName>
</protein>
<evidence type="ECO:0000313" key="3">
    <source>
        <dbReference type="Proteomes" id="UP000620104"/>
    </source>
</evidence>
<dbReference type="AlphaFoldDB" id="A0A8H3TXV0"/>
<dbReference type="EMBL" id="BLZA01000029">
    <property type="protein sequence ID" value="GHJ88159.1"/>
    <property type="molecule type" value="Genomic_DNA"/>
</dbReference>
<feature type="non-terminal residue" evidence="2">
    <location>
        <position position="230"/>
    </location>
</feature>
<comment type="caution">
    <text evidence="2">The sequence shown here is derived from an EMBL/GenBank/DDBJ whole genome shotgun (WGS) entry which is preliminary data.</text>
</comment>
<evidence type="ECO:0000313" key="2">
    <source>
        <dbReference type="EMBL" id="GHJ88159.1"/>
    </source>
</evidence>
<gene>
    <name evidence="2" type="ORF">NliqN6_4561</name>
</gene>
<feature type="region of interest" description="Disordered" evidence="1">
    <location>
        <begin position="210"/>
        <end position="230"/>
    </location>
</feature>
<dbReference type="OrthoDB" id="10652279at2759"/>
<feature type="region of interest" description="Disordered" evidence="1">
    <location>
        <begin position="81"/>
        <end position="113"/>
    </location>
</feature>
<keyword evidence="3" id="KW-1185">Reference proteome</keyword>
<reference evidence="2" key="1">
    <citation type="submission" date="2020-07" db="EMBL/GenBank/DDBJ databases">
        <title>Draft Genome Sequence of a Deep-Sea Yeast, Naganishia (Cryptococcus) liquefaciens strain N6.</title>
        <authorList>
            <person name="Han Y.W."/>
            <person name="Kajitani R."/>
            <person name="Morimoto H."/>
            <person name="Parhat M."/>
            <person name="Tsubouchi H."/>
            <person name="Bakenova O."/>
            <person name="Ogata M."/>
            <person name="Argunhan B."/>
            <person name="Aoki R."/>
            <person name="Kajiwara S."/>
            <person name="Itoh T."/>
            <person name="Iwasaki H."/>
        </authorList>
    </citation>
    <scope>NUCLEOTIDE SEQUENCE</scope>
    <source>
        <strain evidence="2">N6</strain>
    </source>
</reference>
<dbReference type="Proteomes" id="UP000620104">
    <property type="component" value="Unassembled WGS sequence"/>
</dbReference>
<sequence>MRNDLSDEYGDDLFGNLSEETLRGMENDLRHDRDEVKAIENELSQDLLRVTPGVPHDDVDGLSLNRFFSATRPVLLREITPTPIPESARRAGSHDSSTSTSRAQPLRWDGDQVGMSEGSIRARTILLEGLRQGIDEHEFSKRLLSSDEADIREGVDLVVAGLLHQRREESAHARRLRDALRFLTITRDLTFSLNHRFIRLADLPPTQIGVPLSLPPPPPLEQTDEAIVRR</sequence>
<accession>A0A8H3TXV0</accession>